<sequence length="148" mass="16799">MKFSTIFTLIIAITILTSCASLNKGSSSFDDSDSPYVTEEAKPKVKETPKPKDIVVKEEKVKAVDTTEDEVFKYYVIIGSFKVLDNAKNYKTQLIEEGFTPVILENENGLYRVSVSAYNDEEPARNKIGNIRAGYEKYSDVWLLIRKR</sequence>
<proteinExistence type="predicted"/>
<evidence type="ECO:0000259" key="2">
    <source>
        <dbReference type="PROSITE" id="PS51724"/>
    </source>
</evidence>
<comment type="caution">
    <text evidence="3">The sequence shown here is derived from an EMBL/GenBank/DDBJ whole genome shotgun (WGS) entry which is preliminary data.</text>
</comment>
<evidence type="ECO:0000256" key="1">
    <source>
        <dbReference type="SAM" id="SignalP"/>
    </source>
</evidence>
<feature type="chain" id="PRO_5046153074" evidence="1">
    <location>
        <begin position="21"/>
        <end position="148"/>
    </location>
</feature>
<keyword evidence="4" id="KW-1185">Reference proteome</keyword>
<protein>
    <submittedName>
        <fullName evidence="3">SPOR domain-containing protein</fullName>
    </submittedName>
</protein>
<evidence type="ECO:0000313" key="4">
    <source>
        <dbReference type="Proteomes" id="UP000708576"/>
    </source>
</evidence>
<dbReference type="InterPro" id="IPR007730">
    <property type="entry name" value="SPOR-like_dom"/>
</dbReference>
<reference evidence="3 4" key="1">
    <citation type="journal article" date="2015" name="Int. J. Syst. Evol. Microbiol.">
        <title>Carboxylicivirga linearis sp. nov., isolated from a sea cucumber culture pond.</title>
        <authorList>
            <person name="Wang F.Q."/>
            <person name="Zhou Y.X."/>
            <person name="Lin X.Z."/>
            <person name="Chen G.J."/>
            <person name="Du Z.J."/>
        </authorList>
    </citation>
    <scope>NUCLEOTIDE SEQUENCE [LARGE SCALE GENOMIC DNA]</scope>
    <source>
        <strain evidence="3 4">FB218</strain>
    </source>
</reference>
<gene>
    <name evidence="3" type="ORF">KEM10_09945</name>
</gene>
<dbReference type="InterPro" id="IPR036680">
    <property type="entry name" value="SPOR-like_sf"/>
</dbReference>
<dbReference type="PROSITE" id="PS51257">
    <property type="entry name" value="PROKAR_LIPOPROTEIN"/>
    <property type="match status" value="1"/>
</dbReference>
<dbReference type="EMBL" id="JAGUCO010000005">
    <property type="protein sequence ID" value="MBS2098600.1"/>
    <property type="molecule type" value="Genomic_DNA"/>
</dbReference>
<dbReference type="Proteomes" id="UP000708576">
    <property type="component" value="Unassembled WGS sequence"/>
</dbReference>
<dbReference type="Gene3D" id="3.30.70.1070">
    <property type="entry name" value="Sporulation related repeat"/>
    <property type="match status" value="1"/>
</dbReference>
<accession>A0ABS5JUY0</accession>
<evidence type="ECO:0000313" key="3">
    <source>
        <dbReference type="EMBL" id="MBS2098600.1"/>
    </source>
</evidence>
<dbReference type="RefSeq" id="WP_212215833.1">
    <property type="nucleotide sequence ID" value="NZ_JAGUCO010000005.1"/>
</dbReference>
<keyword evidence="1" id="KW-0732">Signal</keyword>
<feature type="signal peptide" evidence="1">
    <location>
        <begin position="1"/>
        <end position="20"/>
    </location>
</feature>
<dbReference type="Pfam" id="PF05036">
    <property type="entry name" value="SPOR"/>
    <property type="match status" value="1"/>
</dbReference>
<name>A0ABS5JUY0_9BACT</name>
<dbReference type="PROSITE" id="PS51724">
    <property type="entry name" value="SPOR"/>
    <property type="match status" value="1"/>
</dbReference>
<feature type="domain" description="SPOR" evidence="2">
    <location>
        <begin position="68"/>
        <end position="145"/>
    </location>
</feature>
<organism evidence="3 4">
    <name type="scientific">Carboxylicivirga linearis</name>
    <dbReference type="NCBI Taxonomy" id="1628157"/>
    <lineage>
        <taxon>Bacteria</taxon>
        <taxon>Pseudomonadati</taxon>
        <taxon>Bacteroidota</taxon>
        <taxon>Bacteroidia</taxon>
        <taxon>Marinilabiliales</taxon>
        <taxon>Marinilabiliaceae</taxon>
        <taxon>Carboxylicivirga</taxon>
    </lineage>
</organism>
<dbReference type="SUPFAM" id="SSF110997">
    <property type="entry name" value="Sporulation related repeat"/>
    <property type="match status" value="1"/>
</dbReference>